<dbReference type="AlphaFoldDB" id="A0A4Y1ZQ62"/>
<accession>A0A4Y1ZQ62</accession>
<gene>
    <name evidence="2" type="ORF">AVEN_144856_1</name>
    <name evidence="1" type="ORF">AVEN_20124_1</name>
</gene>
<dbReference type="EMBL" id="BGPR01227621">
    <property type="protein sequence ID" value="GBL62643.1"/>
    <property type="molecule type" value="Genomic_DNA"/>
</dbReference>
<reference evidence="1 3" key="1">
    <citation type="journal article" date="2019" name="Sci. Rep.">
        <title>Orb-weaving spider Araneus ventricosus genome elucidates the spidroin gene catalogue.</title>
        <authorList>
            <person name="Kono N."/>
            <person name="Nakamura H."/>
            <person name="Ohtoshi R."/>
            <person name="Moran D.A.P."/>
            <person name="Shinohara A."/>
            <person name="Yoshida Y."/>
            <person name="Fujiwara M."/>
            <person name="Mori M."/>
            <person name="Tomita M."/>
            <person name="Arakawa K."/>
        </authorList>
    </citation>
    <scope>NUCLEOTIDE SEQUENCE [LARGE SCALE GENOMIC DNA]</scope>
</reference>
<organism evidence="1 3">
    <name type="scientific">Araneus ventricosus</name>
    <name type="common">Orbweaver spider</name>
    <name type="synonym">Epeira ventricosa</name>
    <dbReference type="NCBI Taxonomy" id="182803"/>
    <lineage>
        <taxon>Eukaryota</taxon>
        <taxon>Metazoa</taxon>
        <taxon>Ecdysozoa</taxon>
        <taxon>Arthropoda</taxon>
        <taxon>Chelicerata</taxon>
        <taxon>Arachnida</taxon>
        <taxon>Araneae</taxon>
        <taxon>Araneomorphae</taxon>
        <taxon>Entelegynae</taxon>
        <taxon>Araneoidea</taxon>
        <taxon>Araneidae</taxon>
        <taxon>Araneus</taxon>
    </lineage>
</organism>
<name>A0A4Y1ZQ62_ARAVE</name>
<evidence type="ECO:0000313" key="3">
    <source>
        <dbReference type="Proteomes" id="UP000499080"/>
    </source>
</evidence>
<protein>
    <submittedName>
        <fullName evidence="1">Uncharacterized protein</fullName>
    </submittedName>
</protein>
<sequence>MELFHTLPFVLKTSSKITSQKNVSSAGTFAYCGLPDPQTAINANFRLWGHLKHLVSRDNPRTLPVLQDNISRHVLSISQNTLRSTVEHDSRS</sequence>
<dbReference type="Proteomes" id="UP000499080">
    <property type="component" value="Unassembled WGS sequence"/>
</dbReference>
<dbReference type="EMBL" id="BGPR01134433">
    <property type="protein sequence ID" value="GBN53429.1"/>
    <property type="molecule type" value="Genomic_DNA"/>
</dbReference>
<keyword evidence="3" id="KW-1185">Reference proteome</keyword>
<evidence type="ECO:0000313" key="1">
    <source>
        <dbReference type="EMBL" id="GBL62643.1"/>
    </source>
</evidence>
<proteinExistence type="predicted"/>
<comment type="caution">
    <text evidence="1">The sequence shown here is derived from an EMBL/GenBank/DDBJ whole genome shotgun (WGS) entry which is preliminary data.</text>
</comment>
<evidence type="ECO:0000313" key="2">
    <source>
        <dbReference type="EMBL" id="GBN53429.1"/>
    </source>
</evidence>